<dbReference type="EMBL" id="CATQJL010000112">
    <property type="protein sequence ID" value="CAJ0595869.1"/>
    <property type="molecule type" value="Genomic_DNA"/>
</dbReference>
<dbReference type="AlphaFoldDB" id="A0AA36GPK7"/>
<comment type="caution">
    <text evidence="2">The sequence shown here is derived from an EMBL/GenBank/DDBJ whole genome shotgun (WGS) entry which is preliminary data.</text>
</comment>
<reference evidence="2" key="1">
    <citation type="submission" date="2023-07" db="EMBL/GenBank/DDBJ databases">
        <authorList>
            <consortium name="CYATHOMIX"/>
        </authorList>
    </citation>
    <scope>NUCLEOTIDE SEQUENCE</scope>
    <source>
        <strain evidence="2">N/A</strain>
    </source>
</reference>
<sequence>MPARVNNRSSSQPTATRTLRKRKSGNNTQEFEAVESSDAGIVDFNDLSTTLRNKMPKDIETEKRERSVVLDGHFATHIYYEVLLCPTSSFEKA</sequence>
<gene>
    <name evidence="2" type="ORF">CYNAS_LOCUS7852</name>
</gene>
<organism evidence="2 3">
    <name type="scientific">Cylicocyclus nassatus</name>
    <name type="common">Nematode worm</name>
    <dbReference type="NCBI Taxonomy" id="53992"/>
    <lineage>
        <taxon>Eukaryota</taxon>
        <taxon>Metazoa</taxon>
        <taxon>Ecdysozoa</taxon>
        <taxon>Nematoda</taxon>
        <taxon>Chromadorea</taxon>
        <taxon>Rhabditida</taxon>
        <taxon>Rhabditina</taxon>
        <taxon>Rhabditomorpha</taxon>
        <taxon>Strongyloidea</taxon>
        <taxon>Strongylidae</taxon>
        <taxon>Cylicocyclus</taxon>
    </lineage>
</organism>
<dbReference type="Proteomes" id="UP001176961">
    <property type="component" value="Unassembled WGS sequence"/>
</dbReference>
<accession>A0AA36GPK7</accession>
<feature type="region of interest" description="Disordered" evidence="1">
    <location>
        <begin position="1"/>
        <end position="34"/>
    </location>
</feature>
<evidence type="ECO:0000256" key="1">
    <source>
        <dbReference type="SAM" id="MobiDB-lite"/>
    </source>
</evidence>
<evidence type="ECO:0000313" key="2">
    <source>
        <dbReference type="EMBL" id="CAJ0595869.1"/>
    </source>
</evidence>
<evidence type="ECO:0000313" key="3">
    <source>
        <dbReference type="Proteomes" id="UP001176961"/>
    </source>
</evidence>
<feature type="compositionally biased region" description="Polar residues" evidence="1">
    <location>
        <begin position="1"/>
        <end position="17"/>
    </location>
</feature>
<keyword evidence="3" id="KW-1185">Reference proteome</keyword>
<protein>
    <submittedName>
        <fullName evidence="2">Uncharacterized protein</fullName>
    </submittedName>
</protein>
<name>A0AA36GPK7_CYLNA</name>
<proteinExistence type="predicted"/>